<reference evidence="3" key="1">
    <citation type="journal article" date="2014" name="Int. J. Syst. Evol. Microbiol.">
        <title>Complete genome sequence of Corynebacterium casei LMG S-19264T (=DSM 44701T), isolated from a smear-ripened cheese.</title>
        <authorList>
            <consortium name="US DOE Joint Genome Institute (JGI-PGF)"/>
            <person name="Walter F."/>
            <person name="Albersmeier A."/>
            <person name="Kalinowski J."/>
            <person name="Ruckert C."/>
        </authorList>
    </citation>
    <scope>NUCLEOTIDE SEQUENCE</scope>
    <source>
        <strain evidence="3">CGMCC 1.15454</strain>
    </source>
</reference>
<feature type="chain" id="PRO_5040988385" description="YtkA-like domain-containing protein" evidence="1">
    <location>
        <begin position="19"/>
        <end position="137"/>
    </location>
</feature>
<name>A0A9W5TVU3_9BACI</name>
<keyword evidence="1" id="KW-0732">Signal</keyword>
<gene>
    <name evidence="3" type="ORF">GCM10011409_10900</name>
</gene>
<dbReference type="Proteomes" id="UP000621492">
    <property type="component" value="Unassembled WGS sequence"/>
</dbReference>
<feature type="signal peptide" evidence="1">
    <location>
        <begin position="1"/>
        <end position="18"/>
    </location>
</feature>
<evidence type="ECO:0000313" key="4">
    <source>
        <dbReference type="Proteomes" id="UP000621492"/>
    </source>
</evidence>
<reference evidence="3" key="2">
    <citation type="submission" date="2020-09" db="EMBL/GenBank/DDBJ databases">
        <authorList>
            <person name="Sun Q."/>
            <person name="Zhou Y."/>
        </authorList>
    </citation>
    <scope>NUCLEOTIDE SEQUENCE</scope>
    <source>
        <strain evidence="3">CGMCC 1.15454</strain>
    </source>
</reference>
<proteinExistence type="predicted"/>
<dbReference type="PROSITE" id="PS51257">
    <property type="entry name" value="PROKAR_LIPOPROTEIN"/>
    <property type="match status" value="1"/>
</dbReference>
<sequence>MMKKLVMLVLFISLAVLAACGNDDNASGGDEIKMLDVVFNVPKTAKVDETVELKANVTYGDEKVKEAEEVVFEYWEKGDEDNSTKVDAKNNGDGTYTAEVAFDHEGIFEMYAHTTAEGLHKMPKKSITVEKGSDTKN</sequence>
<dbReference type="InterPro" id="IPR032693">
    <property type="entry name" value="YtkA-like_dom"/>
</dbReference>
<evidence type="ECO:0000259" key="2">
    <source>
        <dbReference type="Pfam" id="PF13115"/>
    </source>
</evidence>
<evidence type="ECO:0000313" key="3">
    <source>
        <dbReference type="EMBL" id="GGB35240.1"/>
    </source>
</evidence>
<organism evidence="3 4">
    <name type="scientific">Lentibacillus populi</name>
    <dbReference type="NCBI Taxonomy" id="1827502"/>
    <lineage>
        <taxon>Bacteria</taxon>
        <taxon>Bacillati</taxon>
        <taxon>Bacillota</taxon>
        <taxon>Bacilli</taxon>
        <taxon>Bacillales</taxon>
        <taxon>Bacillaceae</taxon>
        <taxon>Lentibacillus</taxon>
    </lineage>
</organism>
<protein>
    <recommendedName>
        <fullName evidence="2">YtkA-like domain-containing protein</fullName>
    </recommendedName>
</protein>
<dbReference type="Pfam" id="PF13115">
    <property type="entry name" value="YtkA"/>
    <property type="match status" value="1"/>
</dbReference>
<dbReference type="RefSeq" id="WP_230856204.1">
    <property type="nucleotide sequence ID" value="NZ_BMJD01000005.1"/>
</dbReference>
<dbReference type="AlphaFoldDB" id="A0A9W5TVU3"/>
<accession>A0A9W5TVU3</accession>
<dbReference type="EMBL" id="BMJD01000005">
    <property type="protein sequence ID" value="GGB35240.1"/>
    <property type="molecule type" value="Genomic_DNA"/>
</dbReference>
<comment type="caution">
    <text evidence="3">The sequence shown here is derived from an EMBL/GenBank/DDBJ whole genome shotgun (WGS) entry which is preliminary data.</text>
</comment>
<evidence type="ECO:0000256" key="1">
    <source>
        <dbReference type="SAM" id="SignalP"/>
    </source>
</evidence>
<feature type="domain" description="YtkA-like" evidence="2">
    <location>
        <begin position="33"/>
        <end position="113"/>
    </location>
</feature>
<keyword evidence="4" id="KW-1185">Reference proteome</keyword>